<dbReference type="Pfam" id="PF00814">
    <property type="entry name" value="TsaD"/>
    <property type="match status" value="1"/>
</dbReference>
<dbReference type="InterPro" id="IPR043129">
    <property type="entry name" value="ATPase_NBD"/>
</dbReference>
<keyword evidence="4" id="KW-0479">Metal-binding</keyword>
<gene>
    <name evidence="8" type="primary">tsaB</name>
    <name evidence="8" type="ORF">OMP40_38095</name>
</gene>
<evidence type="ECO:0000256" key="1">
    <source>
        <dbReference type="ARBA" id="ARBA00012156"/>
    </source>
</evidence>
<name>A0A9X4QYA6_9BACL</name>
<dbReference type="EC" id="2.3.1.234" evidence="1"/>
<evidence type="ECO:0000313" key="8">
    <source>
        <dbReference type="EMBL" id="MDG0814452.1"/>
    </source>
</evidence>
<dbReference type="GO" id="GO:0061711">
    <property type="term" value="F:tRNA N(6)-L-threonylcarbamoyladenine synthase activity"/>
    <property type="evidence" value="ECO:0007669"/>
    <property type="project" value="UniProtKB-EC"/>
</dbReference>
<feature type="domain" description="Gcp-like" evidence="7">
    <location>
        <begin position="42"/>
        <end position="156"/>
    </location>
</feature>
<dbReference type="EMBL" id="JAPDIA010000009">
    <property type="protein sequence ID" value="MDG0814452.1"/>
    <property type="molecule type" value="Genomic_DNA"/>
</dbReference>
<keyword evidence="9" id="KW-1185">Reference proteome</keyword>
<evidence type="ECO:0000256" key="2">
    <source>
        <dbReference type="ARBA" id="ARBA00022679"/>
    </source>
</evidence>
<dbReference type="GO" id="GO:0046872">
    <property type="term" value="F:metal ion binding"/>
    <property type="evidence" value="ECO:0007669"/>
    <property type="project" value="UniProtKB-KW"/>
</dbReference>
<proteinExistence type="predicted"/>
<dbReference type="PANTHER" id="PTHR11735">
    <property type="entry name" value="TRNA N6-ADENOSINE THREONYLCARBAMOYLTRANSFERASE"/>
    <property type="match status" value="1"/>
</dbReference>
<keyword evidence="3" id="KW-0819">tRNA processing</keyword>
<evidence type="ECO:0000256" key="6">
    <source>
        <dbReference type="ARBA" id="ARBA00048117"/>
    </source>
</evidence>
<comment type="caution">
    <text evidence="8">The sequence shown here is derived from an EMBL/GenBank/DDBJ whole genome shotgun (WGS) entry which is preliminary data.</text>
</comment>
<sequence>MTNGNKRTAGDHPLMLCFDTSTAVLAAAVCRGAEVLASRHSHAERNHAVRIVSDLKALLEEAGGEEIDGIAVGRGPGSYTGVRIGVSAAKTLAWAWDKPLVGLSSLETLAMAAGPYLRGDKQATETAAFATRHAERPVWVVPIMDARRGQVYGARFGTTDGSVWHRLDEDAIRLIGEWGPSLAACAGEAGALLVFVGEIGPHAAALEALVGAVALPLAIDAGEMGRLAAARLAIGLVDDVHGFAPNYTQLTEAETKLGDGARTEGQA</sequence>
<dbReference type="PRINTS" id="PR00789">
    <property type="entry name" value="OSIALOPTASE"/>
</dbReference>
<evidence type="ECO:0000259" key="7">
    <source>
        <dbReference type="Pfam" id="PF00814"/>
    </source>
</evidence>
<organism evidence="8 9">
    <name type="scientific">Cohnella rhizosphaerae</name>
    <dbReference type="NCBI Taxonomy" id="1457232"/>
    <lineage>
        <taxon>Bacteria</taxon>
        <taxon>Bacillati</taxon>
        <taxon>Bacillota</taxon>
        <taxon>Bacilli</taxon>
        <taxon>Bacillales</taxon>
        <taxon>Paenibacillaceae</taxon>
        <taxon>Cohnella</taxon>
    </lineage>
</organism>
<dbReference type="InterPro" id="IPR022496">
    <property type="entry name" value="T6A_TsaB"/>
</dbReference>
<evidence type="ECO:0000313" key="9">
    <source>
        <dbReference type="Proteomes" id="UP001153404"/>
    </source>
</evidence>
<evidence type="ECO:0000256" key="3">
    <source>
        <dbReference type="ARBA" id="ARBA00022694"/>
    </source>
</evidence>
<comment type="catalytic activity">
    <reaction evidence="6">
        <text>L-threonylcarbamoyladenylate + adenosine(37) in tRNA = N(6)-L-threonylcarbamoyladenosine(37) in tRNA + AMP + H(+)</text>
        <dbReference type="Rhea" id="RHEA:37059"/>
        <dbReference type="Rhea" id="RHEA-COMP:10162"/>
        <dbReference type="Rhea" id="RHEA-COMP:10163"/>
        <dbReference type="ChEBI" id="CHEBI:15378"/>
        <dbReference type="ChEBI" id="CHEBI:73682"/>
        <dbReference type="ChEBI" id="CHEBI:74411"/>
        <dbReference type="ChEBI" id="CHEBI:74418"/>
        <dbReference type="ChEBI" id="CHEBI:456215"/>
        <dbReference type="EC" id="2.3.1.234"/>
    </reaction>
</comment>
<evidence type="ECO:0000256" key="4">
    <source>
        <dbReference type="ARBA" id="ARBA00022723"/>
    </source>
</evidence>
<dbReference type="GO" id="GO:0002949">
    <property type="term" value="P:tRNA threonylcarbamoyladenosine modification"/>
    <property type="evidence" value="ECO:0007669"/>
    <property type="project" value="InterPro"/>
</dbReference>
<dbReference type="InterPro" id="IPR000905">
    <property type="entry name" value="Gcp-like_dom"/>
</dbReference>
<accession>A0A9X4QYA6</accession>
<dbReference type="CDD" id="cd24032">
    <property type="entry name" value="ASKHA_NBD_TsaB"/>
    <property type="match status" value="1"/>
</dbReference>
<dbReference type="Proteomes" id="UP001153404">
    <property type="component" value="Unassembled WGS sequence"/>
</dbReference>
<dbReference type="SUPFAM" id="SSF53067">
    <property type="entry name" value="Actin-like ATPase domain"/>
    <property type="match status" value="2"/>
</dbReference>
<evidence type="ECO:0000256" key="5">
    <source>
        <dbReference type="ARBA" id="ARBA00023315"/>
    </source>
</evidence>
<dbReference type="RefSeq" id="WP_277539405.1">
    <property type="nucleotide sequence ID" value="NZ_JAPDIA010000009.1"/>
</dbReference>
<protein>
    <recommendedName>
        <fullName evidence="1">N(6)-L-threonylcarbamoyladenine synthase</fullName>
        <ecNumber evidence="1">2.3.1.234</ecNumber>
    </recommendedName>
</protein>
<dbReference type="NCBIfam" id="TIGR03725">
    <property type="entry name" value="T6A_YeaZ"/>
    <property type="match status" value="1"/>
</dbReference>
<dbReference type="GO" id="GO:0005829">
    <property type="term" value="C:cytosol"/>
    <property type="evidence" value="ECO:0007669"/>
    <property type="project" value="TreeGrafter"/>
</dbReference>
<keyword evidence="2 8" id="KW-0808">Transferase</keyword>
<dbReference type="PANTHER" id="PTHR11735:SF11">
    <property type="entry name" value="TRNA THREONYLCARBAMOYLADENOSINE BIOSYNTHESIS PROTEIN TSAB"/>
    <property type="match status" value="1"/>
</dbReference>
<keyword evidence="5 8" id="KW-0012">Acyltransferase</keyword>
<reference evidence="8" key="1">
    <citation type="submission" date="2022-10" db="EMBL/GenBank/DDBJ databases">
        <title>Comparative genomic analysis of Cohnella hashimotonis sp. nov., isolated from the International Space Station.</title>
        <authorList>
            <person name="Simpson A."/>
            <person name="Venkateswaran K."/>
        </authorList>
    </citation>
    <scope>NUCLEOTIDE SEQUENCE</scope>
    <source>
        <strain evidence="8">DSM 28161</strain>
    </source>
</reference>
<dbReference type="Gene3D" id="3.30.420.40">
    <property type="match status" value="2"/>
</dbReference>
<dbReference type="AlphaFoldDB" id="A0A9X4QYA6"/>
<dbReference type="InterPro" id="IPR017861">
    <property type="entry name" value="KAE1/TsaD"/>
</dbReference>